<evidence type="ECO:0000313" key="2">
    <source>
        <dbReference type="EMBL" id="KRL94084.1"/>
    </source>
</evidence>
<dbReference type="Proteomes" id="UP000051580">
    <property type="component" value="Unassembled WGS sequence"/>
</dbReference>
<dbReference type="AlphaFoldDB" id="A0A0R1UMK2"/>
<dbReference type="EMBL" id="AZFS01000060">
    <property type="protein sequence ID" value="KRL94084.1"/>
    <property type="molecule type" value="Genomic_DNA"/>
</dbReference>
<dbReference type="PATRIC" id="fig|1423753.3.peg.662"/>
<keyword evidence="3" id="KW-1185">Reference proteome</keyword>
<organism evidence="2 3">
    <name type="scientific">Levilactobacillus hammesii DSM 16381</name>
    <dbReference type="NCBI Taxonomy" id="1423753"/>
    <lineage>
        <taxon>Bacteria</taxon>
        <taxon>Bacillati</taxon>
        <taxon>Bacillota</taxon>
        <taxon>Bacilli</taxon>
        <taxon>Lactobacillales</taxon>
        <taxon>Lactobacillaceae</taxon>
        <taxon>Levilactobacillus</taxon>
    </lineage>
</organism>
<accession>A0A0R1UMK2</accession>
<keyword evidence="1" id="KW-0732">Signal</keyword>
<feature type="chain" id="PRO_5006411794" evidence="1">
    <location>
        <begin position="29"/>
        <end position="143"/>
    </location>
</feature>
<dbReference type="STRING" id="1423753.FD28_GL000631"/>
<feature type="signal peptide" evidence="1">
    <location>
        <begin position="1"/>
        <end position="28"/>
    </location>
</feature>
<reference evidence="2 3" key="1">
    <citation type="journal article" date="2015" name="Genome Announc.">
        <title>Expanding the biotechnology potential of lactobacilli through comparative genomics of 213 strains and associated genera.</title>
        <authorList>
            <person name="Sun Z."/>
            <person name="Harris H.M."/>
            <person name="McCann A."/>
            <person name="Guo C."/>
            <person name="Argimon S."/>
            <person name="Zhang W."/>
            <person name="Yang X."/>
            <person name="Jeffery I.B."/>
            <person name="Cooney J.C."/>
            <person name="Kagawa T.F."/>
            <person name="Liu W."/>
            <person name="Song Y."/>
            <person name="Salvetti E."/>
            <person name="Wrobel A."/>
            <person name="Rasinkangas P."/>
            <person name="Parkhill J."/>
            <person name="Rea M.C."/>
            <person name="O'Sullivan O."/>
            <person name="Ritari J."/>
            <person name="Douillard F.P."/>
            <person name="Paul Ross R."/>
            <person name="Yang R."/>
            <person name="Briner A.E."/>
            <person name="Felis G.E."/>
            <person name="de Vos W.M."/>
            <person name="Barrangou R."/>
            <person name="Klaenhammer T.R."/>
            <person name="Caufield P.W."/>
            <person name="Cui Y."/>
            <person name="Zhang H."/>
            <person name="O'Toole P.W."/>
        </authorList>
    </citation>
    <scope>NUCLEOTIDE SEQUENCE [LARGE SCALE GENOMIC DNA]</scope>
    <source>
        <strain evidence="2 3">DSM 16381</strain>
    </source>
</reference>
<name>A0A0R1UMK2_9LACO</name>
<dbReference type="OrthoDB" id="2287499at2"/>
<sequence length="143" mass="16599">MKKKFYLMMIAIAMIVVGAGLFGSPAKASASVKWQSGTPKKVRGIYHTKTVKHHYNELDIAKNVVYNEIRQPNWAPEKSGKITFLLMWRVPSRKISSNLYQIKSVDSKGKHVRYYIKTFSHNRLKISKTMAFAHKPYYYKNKN</sequence>
<comment type="caution">
    <text evidence="2">The sequence shown here is derived from an EMBL/GenBank/DDBJ whole genome shotgun (WGS) entry which is preliminary data.</text>
</comment>
<protein>
    <submittedName>
        <fullName evidence="2">Uncharacterized protein</fullName>
    </submittedName>
</protein>
<proteinExistence type="predicted"/>
<dbReference type="RefSeq" id="WP_057734351.1">
    <property type="nucleotide sequence ID" value="NZ_AZFS01000060.1"/>
</dbReference>
<gene>
    <name evidence="2" type="ORF">FD28_GL000631</name>
</gene>
<evidence type="ECO:0000256" key="1">
    <source>
        <dbReference type="SAM" id="SignalP"/>
    </source>
</evidence>
<evidence type="ECO:0000313" key="3">
    <source>
        <dbReference type="Proteomes" id="UP000051580"/>
    </source>
</evidence>